<feature type="transmembrane region" description="Helical" evidence="1">
    <location>
        <begin position="30"/>
        <end position="51"/>
    </location>
</feature>
<keyword evidence="1" id="KW-1133">Transmembrane helix</keyword>
<evidence type="ECO:0000313" key="4">
    <source>
        <dbReference type="Proteomes" id="UP000199518"/>
    </source>
</evidence>
<dbReference type="InterPro" id="IPR025588">
    <property type="entry name" value="YcxB-like_C"/>
</dbReference>
<keyword evidence="1" id="KW-0812">Transmembrane</keyword>
<evidence type="ECO:0000313" key="3">
    <source>
        <dbReference type="EMBL" id="SFI74754.1"/>
    </source>
</evidence>
<keyword evidence="4" id="KW-1185">Reference proteome</keyword>
<gene>
    <name evidence="3" type="ORF">SAMN05421753_11212</name>
</gene>
<accession>A0A1I3KQU4</accession>
<feature type="domain" description="YcxB-like C-terminal" evidence="2">
    <location>
        <begin position="110"/>
        <end position="167"/>
    </location>
</feature>
<feature type="transmembrane region" description="Helical" evidence="1">
    <location>
        <begin position="63"/>
        <end position="80"/>
    </location>
</feature>
<dbReference type="EMBL" id="FOQD01000012">
    <property type="protein sequence ID" value="SFI74754.1"/>
    <property type="molecule type" value="Genomic_DNA"/>
</dbReference>
<protein>
    <submittedName>
        <fullName evidence="3">PH domain-containing protein</fullName>
    </submittedName>
</protein>
<evidence type="ECO:0000259" key="2">
    <source>
        <dbReference type="Pfam" id="PF14317"/>
    </source>
</evidence>
<name>A0A1I3KQU4_9PLAN</name>
<sequence>MIIDYEVTADDLLAFNEYYLTHSAVYRRQWIRGLVISVLVLSLLPILVLVRRDKPFMEAAVDIWPLLLGPIIMVPIYFAISKRGLRRNLRRFIVTKEVAGALGPHSLMLQEDGLSSRDPTGEQRVKWSAVQSVTLTEDRLMIFLNNATGFVIPRRAFADRQQLEAFVAEVRQKAGITL</sequence>
<proteinExistence type="predicted"/>
<dbReference type="Proteomes" id="UP000199518">
    <property type="component" value="Unassembled WGS sequence"/>
</dbReference>
<reference evidence="4" key="1">
    <citation type="submission" date="2016-10" db="EMBL/GenBank/DDBJ databases">
        <authorList>
            <person name="Varghese N."/>
            <person name="Submissions S."/>
        </authorList>
    </citation>
    <scope>NUCLEOTIDE SEQUENCE [LARGE SCALE GENOMIC DNA]</scope>
    <source>
        <strain evidence="4">DSM 26348</strain>
    </source>
</reference>
<dbReference type="Pfam" id="PF14317">
    <property type="entry name" value="YcxB"/>
    <property type="match status" value="1"/>
</dbReference>
<dbReference type="OrthoDB" id="339559at2"/>
<dbReference type="RefSeq" id="WP_092051739.1">
    <property type="nucleotide sequence ID" value="NZ_FOQD01000012.1"/>
</dbReference>
<keyword evidence="1" id="KW-0472">Membrane</keyword>
<organism evidence="3 4">
    <name type="scientific">Planctomicrobium piriforme</name>
    <dbReference type="NCBI Taxonomy" id="1576369"/>
    <lineage>
        <taxon>Bacteria</taxon>
        <taxon>Pseudomonadati</taxon>
        <taxon>Planctomycetota</taxon>
        <taxon>Planctomycetia</taxon>
        <taxon>Planctomycetales</taxon>
        <taxon>Planctomycetaceae</taxon>
        <taxon>Planctomicrobium</taxon>
    </lineage>
</organism>
<evidence type="ECO:0000256" key="1">
    <source>
        <dbReference type="SAM" id="Phobius"/>
    </source>
</evidence>
<dbReference type="AlphaFoldDB" id="A0A1I3KQU4"/>